<keyword evidence="4" id="KW-1185">Reference proteome</keyword>
<accession>A0A6G7WF44</accession>
<organism evidence="3 4">
    <name type="scientific">Jeotgalibaca porci</name>
    <dbReference type="NCBI Taxonomy" id="1868793"/>
    <lineage>
        <taxon>Bacteria</taxon>
        <taxon>Bacillati</taxon>
        <taxon>Bacillota</taxon>
        <taxon>Bacilli</taxon>
        <taxon>Lactobacillales</taxon>
        <taxon>Carnobacteriaceae</taxon>
        <taxon>Jeotgalibaca</taxon>
    </lineage>
</organism>
<reference evidence="3 4" key="1">
    <citation type="journal article" date="2017" name="Int. J. Syst. Evol. Microbiol.">
        <title>Jeotgalibaca porci sp. nov. and Jeotgalibaca arthritidis sp. nov., isolated from pigs, and emended description of the genus Jeotgalibaca.</title>
        <authorList>
            <person name="Zamora L."/>
            <person name="Perez-Sancho M."/>
            <person name="Dominguez L."/>
            <person name="Fernandez-Garayzabal J.F."/>
            <person name="Vela A.I."/>
        </authorList>
    </citation>
    <scope>NUCLEOTIDE SEQUENCE [LARGE SCALE GENOMIC DNA]</scope>
    <source>
        <strain evidence="3 4">CCUG 69148</strain>
    </source>
</reference>
<evidence type="ECO:0000313" key="3">
    <source>
        <dbReference type="EMBL" id="QIK50861.1"/>
    </source>
</evidence>
<dbReference type="PANTHER" id="PTHR11715">
    <property type="entry name" value="GLYCINE CLEAVAGE SYSTEM H PROTEIN"/>
    <property type="match status" value="1"/>
</dbReference>
<dbReference type="CDD" id="cd06848">
    <property type="entry name" value="GCS_H"/>
    <property type="match status" value="1"/>
</dbReference>
<name>A0A6G7WF44_9LACT</name>
<dbReference type="EMBL" id="CP049889">
    <property type="protein sequence ID" value="QIK50861.1"/>
    <property type="molecule type" value="Genomic_DNA"/>
</dbReference>
<dbReference type="GO" id="GO:0005829">
    <property type="term" value="C:cytosol"/>
    <property type="evidence" value="ECO:0007669"/>
    <property type="project" value="TreeGrafter"/>
</dbReference>
<evidence type="ECO:0000313" key="4">
    <source>
        <dbReference type="Proteomes" id="UP000501830"/>
    </source>
</evidence>
<gene>
    <name evidence="3" type="ORF">G7058_01625</name>
</gene>
<dbReference type="Pfam" id="PF01597">
    <property type="entry name" value="GCV_H"/>
    <property type="match status" value="1"/>
</dbReference>
<dbReference type="GeneID" id="94551957"/>
<dbReference type="InterPro" id="IPR002930">
    <property type="entry name" value="GCV_H"/>
</dbReference>
<feature type="domain" description="Lipoyl-binding" evidence="2">
    <location>
        <begin position="19"/>
        <end position="100"/>
    </location>
</feature>
<dbReference type="GO" id="GO:0009249">
    <property type="term" value="P:protein lipoylation"/>
    <property type="evidence" value="ECO:0007669"/>
    <property type="project" value="TreeGrafter"/>
</dbReference>
<dbReference type="GO" id="GO:0005960">
    <property type="term" value="C:glycine cleavage complex"/>
    <property type="evidence" value="ECO:0007669"/>
    <property type="project" value="InterPro"/>
</dbReference>
<dbReference type="RefSeq" id="WP_166061901.1">
    <property type="nucleotide sequence ID" value="NZ_CP049889.1"/>
</dbReference>
<dbReference type="Proteomes" id="UP000501830">
    <property type="component" value="Chromosome"/>
</dbReference>
<dbReference type="Gene3D" id="2.40.50.100">
    <property type="match status" value="1"/>
</dbReference>
<dbReference type="AlphaFoldDB" id="A0A6G7WF44"/>
<dbReference type="KEGG" id="jpo:G7058_01625"/>
<dbReference type="PROSITE" id="PS50968">
    <property type="entry name" value="BIOTINYL_LIPOYL"/>
    <property type="match status" value="1"/>
</dbReference>
<sequence>MTVIKYSEEGFWLEKTDNTVTIGLSDKGQDDLGEVSFVDVPSEGAVKIDDVLIGVEAAKAVTELTLPVSGTIIAVNEALEDEPSLLNSTKREETWIAKLTDVSSTEFEALLNESGFEG</sequence>
<keyword evidence="1" id="KW-0450">Lipoyl</keyword>
<proteinExistence type="predicted"/>
<evidence type="ECO:0000256" key="1">
    <source>
        <dbReference type="ARBA" id="ARBA00022823"/>
    </source>
</evidence>
<dbReference type="GO" id="GO:0019464">
    <property type="term" value="P:glycine decarboxylation via glycine cleavage system"/>
    <property type="evidence" value="ECO:0007669"/>
    <property type="project" value="InterPro"/>
</dbReference>
<evidence type="ECO:0000259" key="2">
    <source>
        <dbReference type="PROSITE" id="PS50968"/>
    </source>
</evidence>
<dbReference type="InterPro" id="IPR011053">
    <property type="entry name" value="Single_hybrid_motif"/>
</dbReference>
<dbReference type="InterPro" id="IPR033753">
    <property type="entry name" value="GCV_H/Fam206"/>
</dbReference>
<dbReference type="SUPFAM" id="SSF51230">
    <property type="entry name" value="Single hybrid motif"/>
    <property type="match status" value="1"/>
</dbReference>
<dbReference type="InterPro" id="IPR000089">
    <property type="entry name" value="Biotin_lipoyl"/>
</dbReference>
<dbReference type="PANTHER" id="PTHR11715:SF3">
    <property type="entry name" value="GLYCINE CLEAVAGE SYSTEM H PROTEIN-RELATED"/>
    <property type="match status" value="1"/>
</dbReference>
<protein>
    <submittedName>
        <fullName evidence="3">Glycine cleavage system protein H</fullName>
    </submittedName>
</protein>